<organism evidence="2 3">
    <name type="scientific">Trema orientale</name>
    <name type="common">Charcoal tree</name>
    <name type="synonym">Celtis orientalis</name>
    <dbReference type="NCBI Taxonomy" id="63057"/>
    <lineage>
        <taxon>Eukaryota</taxon>
        <taxon>Viridiplantae</taxon>
        <taxon>Streptophyta</taxon>
        <taxon>Embryophyta</taxon>
        <taxon>Tracheophyta</taxon>
        <taxon>Spermatophyta</taxon>
        <taxon>Magnoliopsida</taxon>
        <taxon>eudicotyledons</taxon>
        <taxon>Gunneridae</taxon>
        <taxon>Pentapetalae</taxon>
        <taxon>rosids</taxon>
        <taxon>fabids</taxon>
        <taxon>Rosales</taxon>
        <taxon>Cannabaceae</taxon>
        <taxon>Trema</taxon>
    </lineage>
</organism>
<evidence type="ECO:0000256" key="1">
    <source>
        <dbReference type="SAM" id="MobiDB-lite"/>
    </source>
</evidence>
<sequence length="67" mass="7911">MDLARGEWRYEYDLCSIPIQETTINGKATAVRKKKLRNDRTSQNDNNVRKRQYVRKTTKPARNDNSP</sequence>
<evidence type="ECO:0000313" key="2">
    <source>
        <dbReference type="EMBL" id="PON80925.1"/>
    </source>
</evidence>
<evidence type="ECO:0000313" key="3">
    <source>
        <dbReference type="Proteomes" id="UP000237000"/>
    </source>
</evidence>
<feature type="compositionally biased region" description="Basic residues" evidence="1">
    <location>
        <begin position="49"/>
        <end position="59"/>
    </location>
</feature>
<comment type="caution">
    <text evidence="2">The sequence shown here is derived from an EMBL/GenBank/DDBJ whole genome shotgun (WGS) entry which is preliminary data.</text>
</comment>
<gene>
    <name evidence="2" type="ORF">TorRG33x02_232580</name>
</gene>
<feature type="region of interest" description="Disordered" evidence="1">
    <location>
        <begin position="28"/>
        <end position="67"/>
    </location>
</feature>
<dbReference type="InParanoid" id="A0A2P5E5W3"/>
<reference evidence="3" key="1">
    <citation type="submission" date="2016-06" db="EMBL/GenBank/DDBJ databases">
        <title>Parallel loss of symbiosis genes in relatives of nitrogen-fixing non-legume Parasponia.</title>
        <authorList>
            <person name="Van Velzen R."/>
            <person name="Holmer R."/>
            <person name="Bu F."/>
            <person name="Rutten L."/>
            <person name="Van Zeijl A."/>
            <person name="Liu W."/>
            <person name="Santuari L."/>
            <person name="Cao Q."/>
            <person name="Sharma T."/>
            <person name="Shen D."/>
            <person name="Roswanjaya Y."/>
            <person name="Wardhani T."/>
            <person name="Kalhor M.S."/>
            <person name="Jansen J."/>
            <person name="Van den Hoogen J."/>
            <person name="Gungor B."/>
            <person name="Hartog M."/>
            <person name="Hontelez J."/>
            <person name="Verver J."/>
            <person name="Yang W.-C."/>
            <person name="Schijlen E."/>
            <person name="Repin R."/>
            <person name="Schilthuizen M."/>
            <person name="Schranz E."/>
            <person name="Heidstra R."/>
            <person name="Miyata K."/>
            <person name="Fedorova E."/>
            <person name="Kohlen W."/>
            <person name="Bisseling T."/>
            <person name="Smit S."/>
            <person name="Geurts R."/>
        </authorList>
    </citation>
    <scope>NUCLEOTIDE SEQUENCE [LARGE SCALE GENOMIC DNA]</scope>
    <source>
        <strain evidence="3">cv. RG33-2</strain>
    </source>
</reference>
<name>A0A2P5E5W3_TREOI</name>
<dbReference type="Proteomes" id="UP000237000">
    <property type="component" value="Unassembled WGS sequence"/>
</dbReference>
<protein>
    <submittedName>
        <fullName evidence="2">Uncharacterized protein</fullName>
    </submittedName>
</protein>
<dbReference type="EMBL" id="JXTC01000228">
    <property type="protein sequence ID" value="PON80925.1"/>
    <property type="molecule type" value="Genomic_DNA"/>
</dbReference>
<keyword evidence="3" id="KW-1185">Reference proteome</keyword>
<dbReference type="AlphaFoldDB" id="A0A2P5E5W3"/>
<proteinExistence type="predicted"/>
<accession>A0A2P5E5W3</accession>